<protein>
    <recommendedName>
        <fullName evidence="1">DUF1854 domain-containing protein</fullName>
    </recommendedName>
</protein>
<dbReference type="AlphaFoldDB" id="A0AA35T2L2"/>
<organism evidence="2 3">
    <name type="scientific">Geodia barretti</name>
    <name type="common">Barrett's horny sponge</name>
    <dbReference type="NCBI Taxonomy" id="519541"/>
    <lineage>
        <taxon>Eukaryota</taxon>
        <taxon>Metazoa</taxon>
        <taxon>Porifera</taxon>
        <taxon>Demospongiae</taxon>
        <taxon>Heteroscleromorpha</taxon>
        <taxon>Tetractinellida</taxon>
        <taxon>Astrophorina</taxon>
        <taxon>Geodiidae</taxon>
        <taxon>Geodia</taxon>
    </lineage>
</organism>
<gene>
    <name evidence="2" type="ORF">GBAR_LOCUS22200</name>
</gene>
<dbReference type="InterPro" id="IPR015005">
    <property type="entry name" value="DUF1854"/>
</dbReference>
<name>A0AA35T2L2_GEOBA</name>
<dbReference type="EMBL" id="CASHTH010003067">
    <property type="protein sequence ID" value="CAI8039832.1"/>
    <property type="molecule type" value="Genomic_DNA"/>
</dbReference>
<evidence type="ECO:0000259" key="1">
    <source>
        <dbReference type="Pfam" id="PF08909"/>
    </source>
</evidence>
<feature type="domain" description="DUF1854" evidence="1">
    <location>
        <begin position="39"/>
        <end position="166"/>
    </location>
</feature>
<reference evidence="2" key="1">
    <citation type="submission" date="2023-03" db="EMBL/GenBank/DDBJ databases">
        <authorList>
            <person name="Steffen K."/>
            <person name="Cardenas P."/>
        </authorList>
    </citation>
    <scope>NUCLEOTIDE SEQUENCE</scope>
</reference>
<evidence type="ECO:0000313" key="3">
    <source>
        <dbReference type="Proteomes" id="UP001174909"/>
    </source>
</evidence>
<evidence type="ECO:0000313" key="2">
    <source>
        <dbReference type="EMBL" id="CAI8039832.1"/>
    </source>
</evidence>
<comment type="caution">
    <text evidence="2">The sequence shown here is derived from an EMBL/GenBank/DDBJ whole genome shotgun (WGS) entry which is preliminary data.</text>
</comment>
<dbReference type="Proteomes" id="UP001174909">
    <property type="component" value="Unassembled WGS sequence"/>
</dbReference>
<sequence length="169" mass="19165">MQEATSITDEVQFLDAPNVKIARNSFEELTVELPDGASHANVEAVRSFPLTDSNKYITLLDSEGEEIGIIQDIKQLPRESAEILVSELQKRYFMPKITKIHELDGEFGVTRWVVETNRGPVTFGMRTRYDVVSLDNGRVLIKDADGNRYEIENYHHLDLASLALLETQL</sequence>
<proteinExistence type="predicted"/>
<accession>A0AA35T2L2</accession>
<keyword evidence="3" id="KW-1185">Reference proteome</keyword>
<dbReference type="Pfam" id="PF08909">
    <property type="entry name" value="DUF1854"/>
    <property type="match status" value="1"/>
</dbReference>